<dbReference type="InterPro" id="IPR004911">
    <property type="entry name" value="Interferon-induced_GILT"/>
</dbReference>
<evidence type="ECO:0000256" key="3">
    <source>
        <dbReference type="ARBA" id="ARBA00022525"/>
    </source>
</evidence>
<dbReference type="InterPro" id="IPR003119">
    <property type="entry name" value="SAP_A"/>
</dbReference>
<dbReference type="Pfam" id="PF03227">
    <property type="entry name" value="GILT"/>
    <property type="match status" value="1"/>
</dbReference>
<dbReference type="GO" id="GO:0005576">
    <property type="term" value="C:extracellular region"/>
    <property type="evidence" value="ECO:0007669"/>
    <property type="project" value="UniProtKB-SubCell"/>
</dbReference>
<keyword evidence="4" id="KW-0732">Signal</keyword>
<dbReference type="GO" id="GO:0016671">
    <property type="term" value="F:oxidoreductase activity, acting on a sulfur group of donors, disulfide as acceptor"/>
    <property type="evidence" value="ECO:0007669"/>
    <property type="project" value="InterPro"/>
</dbReference>
<evidence type="ECO:0000259" key="7">
    <source>
        <dbReference type="PROSITE" id="PS51110"/>
    </source>
</evidence>
<evidence type="ECO:0000256" key="6">
    <source>
        <dbReference type="ARBA" id="ARBA00023180"/>
    </source>
</evidence>
<protein>
    <submittedName>
        <fullName evidence="8">Saposin A-type domain-containing protein</fullName>
    </submittedName>
</protein>
<comment type="subcellular location">
    <subcellularLocation>
        <location evidence="1">Secreted</location>
    </subcellularLocation>
</comment>
<keyword evidence="5" id="KW-1015">Disulfide bond</keyword>
<evidence type="ECO:0000256" key="4">
    <source>
        <dbReference type="ARBA" id="ARBA00022729"/>
    </source>
</evidence>
<comment type="similarity">
    <text evidence="2">Belongs to the GILT family.</text>
</comment>
<keyword evidence="6" id="KW-0325">Glycoprotein</keyword>
<accession>A0A183HQI4</accession>
<name>A0A183HQI4_9BILA</name>
<dbReference type="PROSITE" id="PS51110">
    <property type="entry name" value="SAP_A"/>
    <property type="match status" value="1"/>
</dbReference>
<evidence type="ECO:0000256" key="1">
    <source>
        <dbReference type="ARBA" id="ARBA00004613"/>
    </source>
</evidence>
<dbReference type="WBParaSite" id="OFLC_0000974501-mRNA-1">
    <property type="protein sequence ID" value="OFLC_0000974501-mRNA-1"/>
    <property type="gene ID" value="OFLC_0000974501"/>
</dbReference>
<evidence type="ECO:0000313" key="8">
    <source>
        <dbReference type="WBParaSite" id="OFLC_0000974501-mRNA-1"/>
    </source>
</evidence>
<keyword evidence="3" id="KW-0964">Secreted</keyword>
<organism evidence="8">
    <name type="scientific">Onchocerca flexuosa</name>
    <dbReference type="NCBI Taxonomy" id="387005"/>
    <lineage>
        <taxon>Eukaryota</taxon>
        <taxon>Metazoa</taxon>
        <taxon>Ecdysozoa</taxon>
        <taxon>Nematoda</taxon>
        <taxon>Chromadorea</taxon>
        <taxon>Rhabditida</taxon>
        <taxon>Spirurina</taxon>
        <taxon>Spiruromorpha</taxon>
        <taxon>Filarioidea</taxon>
        <taxon>Onchocercidae</taxon>
        <taxon>Onchocerca</taxon>
    </lineage>
</organism>
<evidence type="ECO:0000256" key="5">
    <source>
        <dbReference type="ARBA" id="ARBA00023157"/>
    </source>
</evidence>
<reference evidence="8" key="1">
    <citation type="submission" date="2016-06" db="UniProtKB">
        <authorList>
            <consortium name="WormBaseParasite"/>
        </authorList>
    </citation>
    <scope>IDENTIFICATION</scope>
</reference>
<dbReference type="PANTHER" id="PTHR13234:SF11">
    <property type="entry name" value="PRION-LIKE-(Q_N-RICH)-DOMAIN-BEARING PROTEIN"/>
    <property type="match status" value="1"/>
</dbReference>
<feature type="domain" description="Saposin A-type" evidence="7">
    <location>
        <begin position="1"/>
        <end position="37"/>
    </location>
</feature>
<proteinExistence type="inferred from homology"/>
<dbReference type="STRING" id="387005.A0A183HQI4"/>
<dbReference type="PANTHER" id="PTHR13234">
    <property type="entry name" value="GAMMA-INTERFERON INDUCIBLE LYSOSOMAL THIOL REDUCTASE GILT"/>
    <property type="match status" value="1"/>
</dbReference>
<evidence type="ECO:0000256" key="2">
    <source>
        <dbReference type="ARBA" id="ARBA00005679"/>
    </source>
</evidence>
<sequence length="124" mass="14687">LQCCNIPPDLWCDSYESARRCNVIQQCDQFRHTNLPIKLSLYYEALCPYCQRFISNHLGIIYNQFRGLIELEMIPWGNSKLLQVSIALINFRLLIIFFKYLFISHDPDFEILKFAKSNVNCNFI</sequence>
<dbReference type="AlphaFoldDB" id="A0A183HQI4"/>